<reference evidence="6 7" key="1">
    <citation type="submission" date="2011-05" db="EMBL/GenBank/DDBJ databases">
        <title>Complete sequence of Thioalkalimicrobium cyclicum ALM1.</title>
        <authorList>
            <consortium name="US DOE Joint Genome Institute"/>
            <person name="Lucas S."/>
            <person name="Han J."/>
            <person name="Lapidus A."/>
            <person name="Cheng J.-F."/>
            <person name="Goodwin L."/>
            <person name="Pitluck S."/>
            <person name="Peters L."/>
            <person name="Mikhailova N."/>
            <person name="Davenport K."/>
            <person name="Han C."/>
            <person name="Tapia R."/>
            <person name="Land M."/>
            <person name="Hauser L."/>
            <person name="Kyrpides N."/>
            <person name="Ivanova N."/>
            <person name="Pagani I."/>
            <person name="Kappler U."/>
            <person name="Woyke T."/>
        </authorList>
    </citation>
    <scope>NUCLEOTIDE SEQUENCE [LARGE SCALE GENOMIC DNA]</scope>
    <source>
        <strain evidence="7">DSM 14477 / JCM 11371 / ALM1</strain>
    </source>
</reference>
<keyword evidence="2" id="KW-0808">Transferase</keyword>
<name>F6DBT2_THICA</name>
<dbReference type="HOGENOM" id="CLU_023643_3_1_6"/>
<dbReference type="PANTHER" id="PTHR11085">
    <property type="entry name" value="NAD-DEPENDENT PROTEIN DEACYLASE SIRTUIN-5, MITOCHONDRIAL-RELATED"/>
    <property type="match status" value="1"/>
</dbReference>
<evidence type="ECO:0000256" key="1">
    <source>
        <dbReference type="ARBA" id="ARBA00012928"/>
    </source>
</evidence>
<accession>F6DBT2</accession>
<dbReference type="Proteomes" id="UP000009232">
    <property type="component" value="Chromosome"/>
</dbReference>
<feature type="binding site" evidence="4">
    <location>
        <position position="157"/>
    </location>
    <ligand>
        <name>Zn(2+)</name>
        <dbReference type="ChEBI" id="CHEBI:29105"/>
    </ligand>
</feature>
<dbReference type="PROSITE" id="PS50305">
    <property type="entry name" value="SIRTUIN"/>
    <property type="match status" value="1"/>
</dbReference>
<dbReference type="eggNOG" id="COG0846">
    <property type="taxonomic scope" value="Bacteria"/>
</dbReference>
<keyword evidence="3" id="KW-0520">NAD</keyword>
<dbReference type="EMBL" id="CP002776">
    <property type="protein sequence ID" value="AEG31318.1"/>
    <property type="molecule type" value="Genomic_DNA"/>
</dbReference>
<evidence type="ECO:0000259" key="5">
    <source>
        <dbReference type="PROSITE" id="PS50305"/>
    </source>
</evidence>
<dbReference type="InterPro" id="IPR029035">
    <property type="entry name" value="DHS-like_NAD/FAD-binding_dom"/>
</dbReference>
<dbReference type="Pfam" id="PF02146">
    <property type="entry name" value="SIR2"/>
    <property type="match status" value="1"/>
</dbReference>
<dbReference type="STRING" id="717773.Thicy_0545"/>
<evidence type="ECO:0000313" key="7">
    <source>
        <dbReference type="Proteomes" id="UP000009232"/>
    </source>
</evidence>
<feature type="binding site" evidence="4">
    <location>
        <position position="139"/>
    </location>
    <ligand>
        <name>Zn(2+)</name>
        <dbReference type="ChEBI" id="CHEBI:29105"/>
    </ligand>
</feature>
<dbReference type="GO" id="GO:0046872">
    <property type="term" value="F:metal ion binding"/>
    <property type="evidence" value="ECO:0007669"/>
    <property type="project" value="UniProtKB-KW"/>
</dbReference>
<dbReference type="Gene3D" id="3.30.1600.10">
    <property type="entry name" value="SIR2/SIRT2 'Small Domain"/>
    <property type="match status" value="1"/>
</dbReference>
<dbReference type="InterPro" id="IPR026591">
    <property type="entry name" value="Sirtuin_cat_small_dom_sf"/>
</dbReference>
<feature type="domain" description="Deacetylase sirtuin-type" evidence="5">
    <location>
        <begin position="1"/>
        <end position="261"/>
    </location>
</feature>
<dbReference type="GO" id="GO:0070403">
    <property type="term" value="F:NAD+ binding"/>
    <property type="evidence" value="ECO:0007669"/>
    <property type="project" value="InterPro"/>
</dbReference>
<feature type="binding site" evidence="4">
    <location>
        <position position="136"/>
    </location>
    <ligand>
        <name>Zn(2+)</name>
        <dbReference type="ChEBI" id="CHEBI:29105"/>
    </ligand>
</feature>
<dbReference type="Gene3D" id="3.40.50.1220">
    <property type="entry name" value="TPP-binding domain"/>
    <property type="match status" value="1"/>
</dbReference>
<dbReference type="GO" id="GO:0017136">
    <property type="term" value="F:histone deacetylase activity, NAD-dependent"/>
    <property type="evidence" value="ECO:0007669"/>
    <property type="project" value="TreeGrafter"/>
</dbReference>
<dbReference type="KEGG" id="tcy:Thicy_0545"/>
<evidence type="ECO:0000313" key="6">
    <source>
        <dbReference type="EMBL" id="AEG31318.1"/>
    </source>
</evidence>
<evidence type="ECO:0000256" key="3">
    <source>
        <dbReference type="ARBA" id="ARBA00023027"/>
    </source>
</evidence>
<keyword evidence="4" id="KW-0862">Zinc</keyword>
<dbReference type="InterPro" id="IPR050134">
    <property type="entry name" value="NAD-dep_sirtuin_deacylases"/>
</dbReference>
<gene>
    <name evidence="6" type="ordered locus">Thicy_0545</name>
</gene>
<keyword evidence="7" id="KW-1185">Reference proteome</keyword>
<dbReference type="RefSeq" id="WP_013835099.1">
    <property type="nucleotide sequence ID" value="NC_015581.1"/>
</dbReference>
<dbReference type="InterPro" id="IPR003000">
    <property type="entry name" value="Sirtuin"/>
</dbReference>
<dbReference type="PANTHER" id="PTHR11085:SF10">
    <property type="entry name" value="NAD-DEPENDENT PROTEIN DEACYLASE SIRTUIN-5, MITOCHONDRIAL-RELATED"/>
    <property type="match status" value="1"/>
</dbReference>
<keyword evidence="4" id="KW-0479">Metal-binding</keyword>
<dbReference type="SUPFAM" id="SSF52467">
    <property type="entry name" value="DHS-like NAD/FAD-binding domain"/>
    <property type="match status" value="1"/>
</dbReference>
<proteinExistence type="predicted"/>
<sequence length="261" mass="28929">MNLLDYIPDEPDLVAHHDPKVIIFTGAGLSAESGLSTFRSDHATGQVGLWNNHPISEVCNEATWQANYAKVHAFYNDLRSQLERAEPNPAHHAIARLQQQLGQDAVVITQNVDNLLERAGVSDVLHLHGLLTQMHCTQCEKVWDIGYQPFNPQQACCYCGHKDTIKPNIVFFGGRAPNYLHLPSALSGIYHPDSIVIVSGTQGNVVPIDEHLAQACGTKVLNNLAPSDNINEKSYDQVYFEPASQAWLKIEAYVQQNWLGV</sequence>
<dbReference type="EC" id="2.3.1.286" evidence="1"/>
<feature type="active site" description="Proton acceptor" evidence="4">
    <location>
        <position position="128"/>
    </location>
</feature>
<evidence type="ECO:0000256" key="4">
    <source>
        <dbReference type="PROSITE-ProRule" id="PRU00236"/>
    </source>
</evidence>
<organism evidence="6 7">
    <name type="scientific">Thiomicrospira cyclica (strain DSM 14477 / JCM 11371 / ALM1)</name>
    <name type="common">Thioalkalimicrobium cyclicum</name>
    <dbReference type="NCBI Taxonomy" id="717773"/>
    <lineage>
        <taxon>Bacteria</taxon>
        <taxon>Pseudomonadati</taxon>
        <taxon>Pseudomonadota</taxon>
        <taxon>Gammaproteobacteria</taxon>
        <taxon>Thiotrichales</taxon>
        <taxon>Piscirickettsiaceae</taxon>
        <taxon>Thiomicrospira</taxon>
    </lineage>
</organism>
<dbReference type="OrthoDB" id="9800582at2"/>
<dbReference type="InterPro" id="IPR026590">
    <property type="entry name" value="Ssirtuin_cat_dom"/>
</dbReference>
<feature type="binding site" evidence="4">
    <location>
        <position position="159"/>
    </location>
    <ligand>
        <name>Zn(2+)</name>
        <dbReference type="ChEBI" id="CHEBI:29105"/>
    </ligand>
</feature>
<protein>
    <recommendedName>
        <fullName evidence="1">protein acetyllysine N-acetyltransferase</fullName>
        <ecNumber evidence="1">2.3.1.286</ecNumber>
    </recommendedName>
</protein>
<dbReference type="AlphaFoldDB" id="F6DBT2"/>
<evidence type="ECO:0000256" key="2">
    <source>
        <dbReference type="ARBA" id="ARBA00022679"/>
    </source>
</evidence>